<evidence type="ECO:0000256" key="9">
    <source>
        <dbReference type="ARBA" id="ARBA00049157"/>
    </source>
</evidence>
<comment type="caution">
    <text evidence="11">The sequence shown here is derived from an EMBL/GenBank/DDBJ whole genome shotgun (WGS) entry which is preliminary data.</text>
</comment>
<dbReference type="InterPro" id="IPR011995">
    <property type="entry name" value="OMPdecase_type-2"/>
</dbReference>
<dbReference type="InterPro" id="IPR013785">
    <property type="entry name" value="Aldolase_TIM"/>
</dbReference>
<feature type="domain" description="Orotidine 5'-phosphate decarboxylase" evidence="10">
    <location>
        <begin position="5"/>
        <end position="89"/>
    </location>
</feature>
<dbReference type="PANTHER" id="PTHR43375">
    <property type="entry name" value="OROTIDINE 5'-PHOSPHATE DECARBOXYLASE"/>
    <property type="match status" value="1"/>
</dbReference>
<reference evidence="11" key="1">
    <citation type="journal article" date="2014" name="Front. Microbiol.">
        <title>High frequency of phylogenetically diverse reductive dehalogenase-homologous genes in deep subseafloor sedimentary metagenomes.</title>
        <authorList>
            <person name="Kawai M."/>
            <person name="Futagami T."/>
            <person name="Toyoda A."/>
            <person name="Takaki Y."/>
            <person name="Nishi S."/>
            <person name="Hori S."/>
            <person name="Arai W."/>
            <person name="Tsubouchi T."/>
            <person name="Morono Y."/>
            <person name="Uchiyama I."/>
            <person name="Ito T."/>
            <person name="Fujiyama A."/>
            <person name="Inagaki F."/>
            <person name="Takami H."/>
        </authorList>
    </citation>
    <scope>NUCLEOTIDE SEQUENCE</scope>
    <source>
        <strain evidence="11">Expedition CK06-06</strain>
    </source>
</reference>
<evidence type="ECO:0000256" key="8">
    <source>
        <dbReference type="ARBA" id="ARBA00033428"/>
    </source>
</evidence>
<evidence type="ECO:0000256" key="2">
    <source>
        <dbReference type="ARBA" id="ARBA00008847"/>
    </source>
</evidence>
<dbReference type="SUPFAM" id="SSF51366">
    <property type="entry name" value="Ribulose-phoshate binding barrel"/>
    <property type="match status" value="1"/>
</dbReference>
<dbReference type="Gene3D" id="3.20.20.70">
    <property type="entry name" value="Aldolase class I"/>
    <property type="match status" value="1"/>
</dbReference>
<keyword evidence="5" id="KW-0210">Decarboxylase</keyword>
<dbReference type="GO" id="GO:0004590">
    <property type="term" value="F:orotidine-5'-phosphate decarboxylase activity"/>
    <property type="evidence" value="ECO:0007669"/>
    <property type="project" value="UniProtKB-EC"/>
</dbReference>
<comment type="pathway">
    <text evidence="1">Pyrimidine metabolism; UMP biosynthesis via de novo pathway; UMP from orotate: step 2/2.</text>
</comment>
<dbReference type="UniPathway" id="UPA00070">
    <property type="reaction ID" value="UER00120"/>
</dbReference>
<evidence type="ECO:0000256" key="1">
    <source>
        <dbReference type="ARBA" id="ARBA00004861"/>
    </source>
</evidence>
<proteinExistence type="inferred from homology"/>
<dbReference type="EC" id="4.1.1.23" evidence="3"/>
<accession>X1QNS9</accession>
<evidence type="ECO:0000256" key="6">
    <source>
        <dbReference type="ARBA" id="ARBA00022975"/>
    </source>
</evidence>
<evidence type="ECO:0000256" key="5">
    <source>
        <dbReference type="ARBA" id="ARBA00022793"/>
    </source>
</evidence>
<dbReference type="PANTHER" id="PTHR43375:SF1">
    <property type="entry name" value="OROTIDINE 5'-PHOSPHATE DECARBOXYLASE"/>
    <property type="match status" value="1"/>
</dbReference>
<name>X1QNS9_9ZZZZ</name>
<feature type="non-terminal residue" evidence="11">
    <location>
        <position position="100"/>
    </location>
</feature>
<evidence type="ECO:0000256" key="3">
    <source>
        <dbReference type="ARBA" id="ARBA00012321"/>
    </source>
</evidence>
<organism evidence="11">
    <name type="scientific">marine sediment metagenome</name>
    <dbReference type="NCBI Taxonomy" id="412755"/>
    <lineage>
        <taxon>unclassified sequences</taxon>
        <taxon>metagenomes</taxon>
        <taxon>ecological metagenomes</taxon>
    </lineage>
</organism>
<comment type="similarity">
    <text evidence="2">Belongs to the OMP decarboxylase family. Type 2 subfamily.</text>
</comment>
<evidence type="ECO:0000313" key="11">
    <source>
        <dbReference type="EMBL" id="GAI56436.1"/>
    </source>
</evidence>
<evidence type="ECO:0000256" key="7">
    <source>
        <dbReference type="ARBA" id="ARBA00023239"/>
    </source>
</evidence>
<evidence type="ECO:0000259" key="10">
    <source>
        <dbReference type="Pfam" id="PF00215"/>
    </source>
</evidence>
<gene>
    <name evidence="11" type="ORF">S06H3_58659</name>
</gene>
<dbReference type="InterPro" id="IPR001754">
    <property type="entry name" value="OMPdeCOase_dom"/>
</dbReference>
<comment type="catalytic activity">
    <reaction evidence="9">
        <text>orotidine 5'-phosphate + H(+) = UMP + CO2</text>
        <dbReference type="Rhea" id="RHEA:11596"/>
        <dbReference type="ChEBI" id="CHEBI:15378"/>
        <dbReference type="ChEBI" id="CHEBI:16526"/>
        <dbReference type="ChEBI" id="CHEBI:57538"/>
        <dbReference type="ChEBI" id="CHEBI:57865"/>
        <dbReference type="EC" id="4.1.1.23"/>
    </reaction>
</comment>
<dbReference type="Pfam" id="PF00215">
    <property type="entry name" value="OMPdecase"/>
    <property type="match status" value="1"/>
</dbReference>
<dbReference type="InterPro" id="IPR011060">
    <property type="entry name" value="RibuloseP-bd_barrel"/>
</dbReference>
<dbReference type="GO" id="GO:0006207">
    <property type="term" value="P:'de novo' pyrimidine nucleobase biosynthetic process"/>
    <property type="evidence" value="ECO:0007669"/>
    <property type="project" value="InterPro"/>
</dbReference>
<evidence type="ECO:0000256" key="4">
    <source>
        <dbReference type="ARBA" id="ARBA00021923"/>
    </source>
</evidence>
<dbReference type="GO" id="GO:0044205">
    <property type="term" value="P:'de novo' UMP biosynthetic process"/>
    <property type="evidence" value="ECO:0007669"/>
    <property type="project" value="UniProtKB-UniPathway"/>
</dbReference>
<dbReference type="AlphaFoldDB" id="X1QNS9"/>
<dbReference type="EMBL" id="BARV01038004">
    <property type="protein sequence ID" value="GAI56436.1"/>
    <property type="molecule type" value="Genomic_DNA"/>
</dbReference>
<sequence>MPLEHWGVDAITVNPYLGADGVAPFLAYEDKGVFVLCKTSNPSAGEVQDWSQDGEPLYRHVAQLAKEWAGSGELGLVMGATYPEAIADVRAQWASAWFLV</sequence>
<keyword evidence="6" id="KW-0665">Pyrimidine biosynthesis</keyword>
<keyword evidence="7" id="KW-0456">Lyase</keyword>
<protein>
    <recommendedName>
        <fullName evidence="4">Orotidine 5'-phosphate decarboxylase</fullName>
        <ecNumber evidence="3">4.1.1.23</ecNumber>
    </recommendedName>
    <alternativeName>
        <fullName evidence="8">OMP decarboxylase</fullName>
    </alternativeName>
</protein>